<dbReference type="FunFam" id="3.40.50.2000:FF:000040">
    <property type="entry name" value="UDP-glycosyltransferase 76C1"/>
    <property type="match status" value="1"/>
</dbReference>
<evidence type="ECO:0000256" key="1">
    <source>
        <dbReference type="ARBA" id="ARBA00009995"/>
    </source>
</evidence>
<dbReference type="GO" id="GO:0080043">
    <property type="term" value="F:quercetin 3-O-glucosyltransferase activity"/>
    <property type="evidence" value="ECO:0007669"/>
    <property type="project" value="TreeGrafter"/>
</dbReference>
<comment type="similarity">
    <text evidence="1">Belongs to the UDP-glycosyltransferase family.</text>
</comment>
<dbReference type="AlphaFoldDB" id="A0A4P2X5X8"/>
<evidence type="ECO:0000313" key="3">
    <source>
        <dbReference type="EMBL" id="BBK15470.1"/>
    </source>
</evidence>
<dbReference type="PANTHER" id="PTHR11926:SF1464">
    <property type="entry name" value="UDP-GLYCOSYLTRANSFERASE 76B1-LIKE"/>
    <property type="match status" value="1"/>
</dbReference>
<dbReference type="InterPro" id="IPR002213">
    <property type="entry name" value="UDP_glucos_trans"/>
</dbReference>
<gene>
    <name evidence="3" type="primary">PtUGT11</name>
</gene>
<keyword evidence="2 3" id="KW-0808">Transferase</keyword>
<proteinExistence type="evidence at transcript level"/>
<name>A0A4P2X5X8_9FABA</name>
<dbReference type="CDD" id="cd03784">
    <property type="entry name" value="GT1_Gtf-like"/>
    <property type="match status" value="1"/>
</dbReference>
<dbReference type="SUPFAM" id="SSF53756">
    <property type="entry name" value="UDP-Glycosyltransferase/glycogen phosphorylase"/>
    <property type="match status" value="1"/>
</dbReference>
<sequence length="460" mass="52450">MELENARENYVQRKKGKRVLLFPLSIQGHLNPMLQLGDILYSNGFDITVIHTKFNTPNKANYPNFSFHSIPDGLLPSEANADRVIRLIIRLNHTCGNPLREALSKILSQDTEGNIACLIIDVDWWITHPIADSFNLPVISLRTSSIFSFLVFAAFPTLRSQGYFPIQESRLEERTEIPYLKVKDIPMIYTSTYEEVYAFTVNMIKSSRLSKAIVWNTAEALEEESYPQVLREWDNPQYILGPYMKLFPSTTSSLLQHDRSCITWLDEQSPNSVLYVSFGSIVQIQQREFLEVAWGLVNSGQTFLWVIRQNAIIGAEWHEILPDNFIENLGGRGKIVGWCPQQEVLAHPAVGGFWSHCGWNSTLEGISLGVPFLCTPMQGDQFVDSRYVSDVYKAGVHLEGKFERTEIARAVQRLLVEKEGDEMRKRAKDLKEKIEFEMKPGGSAHRAQEELANLIMSFTK</sequence>
<accession>A0A4P2X5X8</accession>
<dbReference type="PANTHER" id="PTHR11926">
    <property type="entry name" value="GLUCOSYL/GLUCURONOSYL TRANSFERASES"/>
    <property type="match status" value="1"/>
</dbReference>
<dbReference type="Gene3D" id="3.40.50.2000">
    <property type="entry name" value="Glycogen Phosphorylase B"/>
    <property type="match status" value="2"/>
</dbReference>
<dbReference type="GO" id="GO:0080044">
    <property type="term" value="F:quercetin 7-O-glucosyltransferase activity"/>
    <property type="evidence" value="ECO:0007669"/>
    <property type="project" value="TreeGrafter"/>
</dbReference>
<dbReference type="FunFam" id="3.40.50.2000:FF:000120">
    <property type="entry name" value="UDP-glycosyltransferase 76C1"/>
    <property type="match status" value="1"/>
</dbReference>
<dbReference type="Pfam" id="PF00201">
    <property type="entry name" value="UDPGT"/>
    <property type="match status" value="1"/>
</dbReference>
<dbReference type="EMBL" id="LC475448">
    <property type="protein sequence ID" value="BBK15470.1"/>
    <property type="molecule type" value="mRNA"/>
</dbReference>
<reference evidence="3" key="1">
    <citation type="submission" date="2019-04" db="EMBL/GenBank/DDBJ databases">
        <title>Discovery of genes involved in onjisaponin biosynthesis from Polygala tenuifolia.</title>
        <authorList>
            <person name="Yasukawa A."/>
            <person name="Yamamura Y."/>
            <person name="Lee J-B."/>
        </authorList>
    </citation>
    <scope>NUCLEOTIDE SEQUENCE</scope>
</reference>
<evidence type="ECO:0000256" key="2">
    <source>
        <dbReference type="ARBA" id="ARBA00022679"/>
    </source>
</evidence>
<protein>
    <submittedName>
        <fullName evidence="3">UDP-glycosyltransferase</fullName>
    </submittedName>
</protein>
<organism evidence="3">
    <name type="scientific">Polygala tenuifolia</name>
    <dbReference type="NCBI Taxonomy" id="355332"/>
    <lineage>
        <taxon>Eukaryota</taxon>
        <taxon>Viridiplantae</taxon>
        <taxon>Streptophyta</taxon>
        <taxon>Embryophyta</taxon>
        <taxon>Tracheophyta</taxon>
        <taxon>Spermatophyta</taxon>
        <taxon>Magnoliopsida</taxon>
        <taxon>eudicotyledons</taxon>
        <taxon>Gunneridae</taxon>
        <taxon>Pentapetalae</taxon>
        <taxon>rosids</taxon>
        <taxon>fabids</taxon>
        <taxon>Fabales</taxon>
        <taxon>Polygalaceae</taxon>
        <taxon>Polygala</taxon>
    </lineage>
</organism>